<evidence type="ECO:0000256" key="2">
    <source>
        <dbReference type="SAM" id="Phobius"/>
    </source>
</evidence>
<feature type="transmembrane region" description="Helical" evidence="2">
    <location>
        <begin position="63"/>
        <end position="87"/>
    </location>
</feature>
<proteinExistence type="predicted"/>
<accession>A0A1E5VUE8</accession>
<evidence type="ECO:0000313" key="3">
    <source>
        <dbReference type="EMBL" id="OEL28730.1"/>
    </source>
</evidence>
<keyword evidence="2" id="KW-1133">Transmembrane helix</keyword>
<sequence>MADIDNSDGDGGALATRAEPDDDSGCGMLCGVALATCTFIAMCVLLVLFYRGQRTAAALGVRVLATIMLVLGSVGFLLAACCCIVLVQTCLCGNVEGKQQQAQEEEPILPA</sequence>
<protein>
    <recommendedName>
        <fullName evidence="5">Transmembrane protein</fullName>
    </recommendedName>
</protein>
<evidence type="ECO:0000313" key="4">
    <source>
        <dbReference type="Proteomes" id="UP000095767"/>
    </source>
</evidence>
<gene>
    <name evidence="3" type="ORF">BAE44_0010252</name>
</gene>
<feature type="transmembrane region" description="Helical" evidence="2">
    <location>
        <begin position="32"/>
        <end position="51"/>
    </location>
</feature>
<dbReference type="AlphaFoldDB" id="A0A1E5VUE8"/>
<reference evidence="3 4" key="1">
    <citation type="submission" date="2016-09" db="EMBL/GenBank/DDBJ databases">
        <title>The draft genome of Dichanthelium oligosanthes: A C3 panicoid grass species.</title>
        <authorList>
            <person name="Studer A.J."/>
            <person name="Schnable J.C."/>
            <person name="Brutnell T.P."/>
        </authorList>
    </citation>
    <scope>NUCLEOTIDE SEQUENCE [LARGE SCALE GENOMIC DNA]</scope>
    <source>
        <strain evidence="4">cv. Kellogg 1175</strain>
        <tissue evidence="3">Leaf</tissue>
    </source>
</reference>
<comment type="caution">
    <text evidence="3">The sequence shown here is derived from an EMBL/GenBank/DDBJ whole genome shotgun (WGS) entry which is preliminary data.</text>
</comment>
<feature type="region of interest" description="Disordered" evidence="1">
    <location>
        <begin position="1"/>
        <end position="24"/>
    </location>
</feature>
<dbReference type="EMBL" id="LWDX02029199">
    <property type="protein sequence ID" value="OEL28730.1"/>
    <property type="molecule type" value="Genomic_DNA"/>
</dbReference>
<keyword evidence="4" id="KW-1185">Reference proteome</keyword>
<name>A0A1E5VUE8_9POAL</name>
<keyword evidence="2" id="KW-0472">Membrane</keyword>
<evidence type="ECO:0000256" key="1">
    <source>
        <dbReference type="SAM" id="MobiDB-lite"/>
    </source>
</evidence>
<evidence type="ECO:0008006" key="5">
    <source>
        <dbReference type="Google" id="ProtNLM"/>
    </source>
</evidence>
<dbReference type="Proteomes" id="UP000095767">
    <property type="component" value="Unassembled WGS sequence"/>
</dbReference>
<organism evidence="3 4">
    <name type="scientific">Dichanthelium oligosanthes</name>
    <dbReference type="NCBI Taxonomy" id="888268"/>
    <lineage>
        <taxon>Eukaryota</taxon>
        <taxon>Viridiplantae</taxon>
        <taxon>Streptophyta</taxon>
        <taxon>Embryophyta</taxon>
        <taxon>Tracheophyta</taxon>
        <taxon>Spermatophyta</taxon>
        <taxon>Magnoliopsida</taxon>
        <taxon>Liliopsida</taxon>
        <taxon>Poales</taxon>
        <taxon>Poaceae</taxon>
        <taxon>PACMAD clade</taxon>
        <taxon>Panicoideae</taxon>
        <taxon>Panicodae</taxon>
        <taxon>Paniceae</taxon>
        <taxon>Dichantheliinae</taxon>
        <taxon>Dichanthelium</taxon>
    </lineage>
</organism>
<keyword evidence="2" id="KW-0812">Transmembrane</keyword>